<dbReference type="Proteomes" id="UP000243201">
    <property type="component" value="Unassembled WGS sequence"/>
</dbReference>
<keyword evidence="2" id="KW-1185">Reference proteome</keyword>
<dbReference type="EMBL" id="PNGC01000002">
    <property type="protein sequence ID" value="PMB89297.1"/>
    <property type="molecule type" value="Genomic_DNA"/>
</dbReference>
<reference evidence="1 2" key="1">
    <citation type="submission" date="2017-09" db="EMBL/GenBank/DDBJ databases">
        <title>Bacterial strain isolated from the female urinary microbiota.</title>
        <authorList>
            <person name="Thomas-White K."/>
            <person name="Kumar N."/>
            <person name="Forster S."/>
            <person name="Putonti C."/>
            <person name="Lawley T."/>
            <person name="Wolfe A.J."/>
        </authorList>
    </citation>
    <scope>NUCLEOTIDE SEQUENCE [LARGE SCALE GENOMIC DNA]</scope>
    <source>
        <strain evidence="1 2">UMB0744</strain>
    </source>
</reference>
<accession>A0ABX4UT74</accession>
<organism evidence="1 2">
    <name type="scientific">Varibaculum cambriense</name>
    <dbReference type="NCBI Taxonomy" id="184870"/>
    <lineage>
        <taxon>Bacteria</taxon>
        <taxon>Bacillati</taxon>
        <taxon>Actinomycetota</taxon>
        <taxon>Actinomycetes</taxon>
        <taxon>Actinomycetales</taxon>
        <taxon>Actinomycetaceae</taxon>
        <taxon>Varibaculum</taxon>
    </lineage>
</organism>
<name>A0ABX4UT74_9ACTO</name>
<sequence length="107" mass="11586">MCADELHVNLRSVQLWQKPGGTIPPFAAAWLTKKWDIMLKRIETALDVSDLDTVGTPVKLTLSRTPPQLEASGLKDLTPVEAAAMAGILAASCQLAGRDVQIEYAQE</sequence>
<gene>
    <name evidence="1" type="ORF">CJ240_05890</name>
</gene>
<proteinExistence type="predicted"/>
<evidence type="ECO:0000313" key="2">
    <source>
        <dbReference type="Proteomes" id="UP000243201"/>
    </source>
</evidence>
<protein>
    <submittedName>
        <fullName evidence="1">Uncharacterized protein</fullName>
    </submittedName>
</protein>
<evidence type="ECO:0000313" key="1">
    <source>
        <dbReference type="EMBL" id="PMB89297.1"/>
    </source>
</evidence>
<comment type="caution">
    <text evidence="1">The sequence shown here is derived from an EMBL/GenBank/DDBJ whole genome shotgun (WGS) entry which is preliminary data.</text>
</comment>